<dbReference type="EMBL" id="BAABHS010000054">
    <property type="protein sequence ID" value="GAA4994892.1"/>
    <property type="molecule type" value="Genomic_DNA"/>
</dbReference>
<protein>
    <submittedName>
        <fullName evidence="7">ABC transporter ATP-binding protein</fullName>
    </submittedName>
</protein>
<dbReference type="InterPro" id="IPR003593">
    <property type="entry name" value="AAA+_ATPase"/>
</dbReference>
<sequence length="226" mass="23684">MTEAALQAIGMSAGYHGVPAVSDIDLEVRSGEVVALLGANGAGKTTSIRAMAGQIGLLGGSVRMNGSDRPGPLFKRIRGGLGLLTESRCVFMGLTVRENLRLGRGPVDDALAHFPELDRRMDVRAGLLSGGEQQMLALARILAARPKVLMADELSLGLAPLIVRRLLDALTAAAADGAAVLIVEQQTRLALETAHRGYVLRRGKVALSGPTAELRAQSATVADLYL</sequence>
<feature type="domain" description="ABC transporter" evidence="6">
    <location>
        <begin position="6"/>
        <end position="226"/>
    </location>
</feature>
<evidence type="ECO:0000256" key="3">
    <source>
        <dbReference type="ARBA" id="ARBA00022741"/>
    </source>
</evidence>
<dbReference type="InterPro" id="IPR003439">
    <property type="entry name" value="ABC_transporter-like_ATP-bd"/>
</dbReference>
<dbReference type="Proteomes" id="UP001500466">
    <property type="component" value="Unassembled WGS sequence"/>
</dbReference>
<evidence type="ECO:0000256" key="5">
    <source>
        <dbReference type="ARBA" id="ARBA00022970"/>
    </source>
</evidence>
<evidence type="ECO:0000313" key="8">
    <source>
        <dbReference type="Proteomes" id="UP001500466"/>
    </source>
</evidence>
<dbReference type="InterPro" id="IPR027417">
    <property type="entry name" value="P-loop_NTPase"/>
</dbReference>
<evidence type="ECO:0000256" key="1">
    <source>
        <dbReference type="ARBA" id="ARBA00005417"/>
    </source>
</evidence>
<evidence type="ECO:0000256" key="2">
    <source>
        <dbReference type="ARBA" id="ARBA00022448"/>
    </source>
</evidence>
<evidence type="ECO:0000256" key="4">
    <source>
        <dbReference type="ARBA" id="ARBA00022840"/>
    </source>
</evidence>
<name>A0ABP9IEB2_9ACTN</name>
<dbReference type="PROSITE" id="PS00211">
    <property type="entry name" value="ABC_TRANSPORTER_1"/>
    <property type="match status" value="1"/>
</dbReference>
<keyword evidence="4 7" id="KW-0067">ATP-binding</keyword>
<evidence type="ECO:0000259" key="6">
    <source>
        <dbReference type="PROSITE" id="PS50893"/>
    </source>
</evidence>
<keyword evidence="2" id="KW-0813">Transport</keyword>
<dbReference type="PANTHER" id="PTHR43820">
    <property type="entry name" value="HIGH-AFFINITY BRANCHED-CHAIN AMINO ACID TRANSPORT ATP-BINDING PROTEIN LIVF"/>
    <property type="match status" value="1"/>
</dbReference>
<dbReference type="PANTHER" id="PTHR43820:SF6">
    <property type="entry name" value="ABC TRANSPORTER ATP-BINDING PROTEIN"/>
    <property type="match status" value="1"/>
</dbReference>
<keyword evidence="8" id="KW-1185">Reference proteome</keyword>
<comment type="caution">
    <text evidence="7">The sequence shown here is derived from an EMBL/GenBank/DDBJ whole genome shotgun (WGS) entry which is preliminary data.</text>
</comment>
<keyword evidence="5" id="KW-0029">Amino-acid transport</keyword>
<comment type="similarity">
    <text evidence="1">Belongs to the ABC transporter superfamily.</text>
</comment>
<proteinExistence type="inferred from homology"/>
<dbReference type="SUPFAM" id="SSF52540">
    <property type="entry name" value="P-loop containing nucleoside triphosphate hydrolases"/>
    <property type="match status" value="1"/>
</dbReference>
<gene>
    <name evidence="7" type="ORF">GCM10023205_79840</name>
</gene>
<dbReference type="Gene3D" id="3.40.50.300">
    <property type="entry name" value="P-loop containing nucleotide triphosphate hydrolases"/>
    <property type="match status" value="1"/>
</dbReference>
<evidence type="ECO:0000313" key="7">
    <source>
        <dbReference type="EMBL" id="GAA4994892.1"/>
    </source>
</evidence>
<keyword evidence="3" id="KW-0547">Nucleotide-binding</keyword>
<dbReference type="SMART" id="SM00382">
    <property type="entry name" value="AAA"/>
    <property type="match status" value="1"/>
</dbReference>
<accession>A0ABP9IEB2</accession>
<dbReference type="InterPro" id="IPR052156">
    <property type="entry name" value="BCAA_Transport_ATP-bd_LivF"/>
</dbReference>
<dbReference type="Pfam" id="PF00005">
    <property type="entry name" value="ABC_tran"/>
    <property type="match status" value="1"/>
</dbReference>
<reference evidence="8" key="1">
    <citation type="journal article" date="2019" name="Int. J. Syst. Evol. Microbiol.">
        <title>The Global Catalogue of Microorganisms (GCM) 10K type strain sequencing project: providing services to taxonomists for standard genome sequencing and annotation.</title>
        <authorList>
            <consortium name="The Broad Institute Genomics Platform"/>
            <consortium name="The Broad Institute Genome Sequencing Center for Infectious Disease"/>
            <person name="Wu L."/>
            <person name="Ma J."/>
        </authorList>
    </citation>
    <scope>NUCLEOTIDE SEQUENCE [LARGE SCALE GENOMIC DNA]</scope>
    <source>
        <strain evidence="8">JCM 17986</strain>
    </source>
</reference>
<organism evidence="7 8">
    <name type="scientific">Yinghuangia aomiensis</name>
    <dbReference type="NCBI Taxonomy" id="676205"/>
    <lineage>
        <taxon>Bacteria</taxon>
        <taxon>Bacillati</taxon>
        <taxon>Actinomycetota</taxon>
        <taxon>Actinomycetes</taxon>
        <taxon>Kitasatosporales</taxon>
        <taxon>Streptomycetaceae</taxon>
        <taxon>Yinghuangia</taxon>
    </lineage>
</organism>
<dbReference type="PROSITE" id="PS50893">
    <property type="entry name" value="ABC_TRANSPORTER_2"/>
    <property type="match status" value="1"/>
</dbReference>
<dbReference type="InterPro" id="IPR017871">
    <property type="entry name" value="ABC_transporter-like_CS"/>
</dbReference>
<dbReference type="GO" id="GO:0005524">
    <property type="term" value="F:ATP binding"/>
    <property type="evidence" value="ECO:0007669"/>
    <property type="project" value="UniProtKB-KW"/>
</dbReference>
<dbReference type="RefSeq" id="WP_345680786.1">
    <property type="nucleotide sequence ID" value="NZ_BAABHS010000054.1"/>
</dbReference>